<protein>
    <submittedName>
        <fullName evidence="2">DUF2304 domain-containing protein</fullName>
    </submittedName>
</protein>
<dbReference type="Proteomes" id="UP000639396">
    <property type="component" value="Unassembled WGS sequence"/>
</dbReference>
<keyword evidence="1" id="KW-0812">Transmembrane</keyword>
<feature type="transmembrane region" description="Helical" evidence="1">
    <location>
        <begin position="61"/>
        <end position="87"/>
    </location>
</feature>
<reference evidence="2" key="1">
    <citation type="submission" date="2020-09" db="EMBL/GenBank/DDBJ databases">
        <title>A novel bacterium of genus Paenibacillus, isolated from South China Sea.</title>
        <authorList>
            <person name="Huang H."/>
            <person name="Mo K."/>
            <person name="Hu Y."/>
        </authorList>
    </citation>
    <scope>NUCLEOTIDE SEQUENCE</scope>
    <source>
        <strain evidence="2">IB182363</strain>
    </source>
</reference>
<keyword evidence="1" id="KW-0472">Membrane</keyword>
<gene>
    <name evidence="2" type="ORF">IDH45_15505</name>
</gene>
<name>A0A927C8K4_9BACL</name>
<organism evidence="2 3">
    <name type="scientific">Paenibacillus oceani</name>
    <dbReference type="NCBI Taxonomy" id="2772510"/>
    <lineage>
        <taxon>Bacteria</taxon>
        <taxon>Bacillati</taxon>
        <taxon>Bacillota</taxon>
        <taxon>Bacilli</taxon>
        <taxon>Bacillales</taxon>
        <taxon>Paenibacillaceae</taxon>
        <taxon>Paenibacillus</taxon>
    </lineage>
</organism>
<accession>A0A927C8K4</accession>
<feature type="transmembrane region" description="Helical" evidence="1">
    <location>
        <begin position="31"/>
        <end position="49"/>
    </location>
</feature>
<dbReference type="InterPro" id="IPR019277">
    <property type="entry name" value="DUF2304"/>
</dbReference>
<keyword evidence="1" id="KW-1133">Transmembrane helix</keyword>
<evidence type="ECO:0000313" key="3">
    <source>
        <dbReference type="Proteomes" id="UP000639396"/>
    </source>
</evidence>
<keyword evidence="3" id="KW-1185">Reference proteome</keyword>
<dbReference type="AlphaFoldDB" id="A0A927C8K4"/>
<sequence length="124" mass="14137">MYFYVCSVIFCTAFIGVTIELIRRRLVLERYAILWLCLGAVMLAFGTFPKLLDIVSEAAGIFYAPSFMFLAGMLFSLLFIMHTSVVLTKLRRHVTRLSQEIALLKVETAKKEEGRNRYSADRSG</sequence>
<comment type="caution">
    <text evidence="2">The sequence shown here is derived from an EMBL/GenBank/DDBJ whole genome shotgun (WGS) entry which is preliminary data.</text>
</comment>
<proteinExistence type="predicted"/>
<dbReference type="EMBL" id="JACXJA010000019">
    <property type="protein sequence ID" value="MBD2863399.1"/>
    <property type="molecule type" value="Genomic_DNA"/>
</dbReference>
<dbReference type="RefSeq" id="WP_190929029.1">
    <property type="nucleotide sequence ID" value="NZ_JACXJA010000019.1"/>
</dbReference>
<evidence type="ECO:0000256" key="1">
    <source>
        <dbReference type="SAM" id="Phobius"/>
    </source>
</evidence>
<evidence type="ECO:0000313" key="2">
    <source>
        <dbReference type="EMBL" id="MBD2863399.1"/>
    </source>
</evidence>
<dbReference type="Pfam" id="PF10066">
    <property type="entry name" value="DUF2304"/>
    <property type="match status" value="1"/>
</dbReference>